<keyword evidence="1" id="KW-0732">Signal</keyword>
<proteinExistence type="predicted"/>
<evidence type="ECO:0000313" key="2">
    <source>
        <dbReference type="EMBL" id="GAA4460076.1"/>
    </source>
</evidence>
<feature type="signal peptide" evidence="1">
    <location>
        <begin position="1"/>
        <end position="28"/>
    </location>
</feature>
<dbReference type="SUPFAM" id="SSF47175">
    <property type="entry name" value="Cytochromes"/>
    <property type="match status" value="1"/>
</dbReference>
<dbReference type="Proteomes" id="UP001500840">
    <property type="component" value="Unassembled WGS sequence"/>
</dbReference>
<reference evidence="3" key="1">
    <citation type="journal article" date="2019" name="Int. J. Syst. Evol. Microbiol.">
        <title>The Global Catalogue of Microorganisms (GCM) 10K type strain sequencing project: providing services to taxonomists for standard genome sequencing and annotation.</title>
        <authorList>
            <consortium name="The Broad Institute Genomics Platform"/>
            <consortium name="The Broad Institute Genome Sequencing Center for Infectious Disease"/>
            <person name="Wu L."/>
            <person name="Ma J."/>
        </authorList>
    </citation>
    <scope>NUCLEOTIDE SEQUENCE [LARGE SCALE GENOMIC DNA]</scope>
    <source>
        <strain evidence="3">JCM 17759</strain>
    </source>
</reference>
<dbReference type="EMBL" id="BAABGA010000049">
    <property type="protein sequence ID" value="GAA4460076.1"/>
    <property type="molecule type" value="Genomic_DNA"/>
</dbReference>
<comment type="caution">
    <text evidence="2">The sequence shown here is derived from an EMBL/GenBank/DDBJ whole genome shotgun (WGS) entry which is preliminary data.</text>
</comment>
<sequence length="131" mass="13961">MSQKKFYQIACSVLLGASVCLPIVSNNAAFGEDEAAKKPSIKAVMKTCFKGPLLKKVASGTASEEEKKELHAMLVAMSKATPPRGSEESWKKLNKPLVEASQKAIEGDAQAAAMLKNASNCKACHSEHKPS</sequence>
<dbReference type="RefSeq" id="WP_339942071.1">
    <property type="nucleotide sequence ID" value="NZ_BAABGA010000049.1"/>
</dbReference>
<dbReference type="InterPro" id="IPR010980">
    <property type="entry name" value="Cyt_c/b562"/>
</dbReference>
<keyword evidence="3" id="KW-1185">Reference proteome</keyword>
<gene>
    <name evidence="2" type="ORF">GCM10023156_40530</name>
</gene>
<protein>
    <recommendedName>
        <fullName evidence="4">Cytochrome C</fullName>
    </recommendedName>
</protein>
<name>A0ABP8N6P6_9BACT</name>
<feature type="chain" id="PRO_5047005516" description="Cytochrome C" evidence="1">
    <location>
        <begin position="29"/>
        <end position="131"/>
    </location>
</feature>
<evidence type="ECO:0008006" key="4">
    <source>
        <dbReference type="Google" id="ProtNLM"/>
    </source>
</evidence>
<organism evidence="2 3">
    <name type="scientific">Novipirellula rosea</name>
    <dbReference type="NCBI Taxonomy" id="1031540"/>
    <lineage>
        <taxon>Bacteria</taxon>
        <taxon>Pseudomonadati</taxon>
        <taxon>Planctomycetota</taxon>
        <taxon>Planctomycetia</taxon>
        <taxon>Pirellulales</taxon>
        <taxon>Pirellulaceae</taxon>
        <taxon>Novipirellula</taxon>
    </lineage>
</organism>
<accession>A0ABP8N6P6</accession>
<evidence type="ECO:0000313" key="3">
    <source>
        <dbReference type="Proteomes" id="UP001500840"/>
    </source>
</evidence>
<evidence type="ECO:0000256" key="1">
    <source>
        <dbReference type="SAM" id="SignalP"/>
    </source>
</evidence>